<evidence type="ECO:0000256" key="2">
    <source>
        <dbReference type="ARBA" id="ARBA00022630"/>
    </source>
</evidence>
<keyword evidence="4 7" id="KW-0521">NADP</keyword>
<evidence type="ECO:0000256" key="1">
    <source>
        <dbReference type="ARBA" id="ARBA00007118"/>
    </source>
</evidence>
<evidence type="ECO:0000256" key="4">
    <source>
        <dbReference type="ARBA" id="ARBA00022857"/>
    </source>
</evidence>
<feature type="binding site" description="in other chain" evidence="8">
    <location>
        <begin position="132"/>
        <end position="134"/>
    </location>
    <ligand>
        <name>FMN</name>
        <dbReference type="ChEBI" id="CHEBI:58210"/>
        <note>ligand shared between dimeric partners</note>
    </ligand>
</feature>
<gene>
    <name evidence="10" type="ORF">BC6307_08215</name>
</gene>
<evidence type="ECO:0000256" key="3">
    <source>
        <dbReference type="ARBA" id="ARBA00022643"/>
    </source>
</evidence>
<dbReference type="AlphaFoldDB" id="A0A223KP44"/>
<sequence length="184" mass="21055">MDVLKAIRTRRSFGLVKDEKIDREIIEQILEAGTWAPCHYRTEPWRFFVLEGEGRKKLGEVLEQIAKNNGEEDEIKLEKTRAKPLRAPLIITVAVEPSDHPEALHLEEIGAVYAAIQNMLLAAHSLGLASIWRTGKPTYDPLMKQFFGLSEDGEVLGFLYIGYPKRYMPDGKRKSFEDVTKWIN</sequence>
<dbReference type="EC" id="1.-.-.-" evidence="7"/>
<dbReference type="SUPFAM" id="SSF55469">
    <property type="entry name" value="FMN-dependent nitroreductase-like"/>
    <property type="match status" value="1"/>
</dbReference>
<dbReference type="Proteomes" id="UP000215224">
    <property type="component" value="Chromosome"/>
</dbReference>
<keyword evidence="5 7" id="KW-0560">Oxidoreductase</keyword>
<dbReference type="InterPro" id="IPR000415">
    <property type="entry name" value="Nitroreductase-like"/>
</dbReference>
<dbReference type="PANTHER" id="PTHR43821:SF1">
    <property type="entry name" value="NAD(P)H NITROREDUCTASE YDJA-RELATED"/>
    <property type="match status" value="1"/>
</dbReference>
<dbReference type="Pfam" id="PF00881">
    <property type="entry name" value="Nitroreductase"/>
    <property type="match status" value="1"/>
</dbReference>
<feature type="binding site" evidence="8">
    <location>
        <position position="39"/>
    </location>
    <ligand>
        <name>FMN</name>
        <dbReference type="ChEBI" id="CHEBI:58210"/>
        <note>ligand shared between dimeric partners</note>
    </ligand>
</feature>
<keyword evidence="11" id="KW-1185">Reference proteome</keyword>
<dbReference type="KEGG" id="bcoh:BC6307_08215"/>
<reference evidence="10 11" key="1">
    <citation type="submission" date="2016-12" db="EMBL/GenBank/DDBJ databases">
        <title>The whole genome sequencing and assembly of Bacillus cohnii DSM 6307T strain.</title>
        <authorList>
            <person name="Lee Y.-J."/>
            <person name="Yi H."/>
            <person name="Bahn Y.-S."/>
            <person name="Kim J.F."/>
            <person name="Lee D.-W."/>
        </authorList>
    </citation>
    <scope>NUCLEOTIDE SEQUENCE [LARGE SCALE GENOMIC DNA]</scope>
    <source>
        <strain evidence="10 11">DSM 6307</strain>
    </source>
</reference>
<proteinExistence type="inferred from homology"/>
<protein>
    <recommendedName>
        <fullName evidence="7">Putative NAD(P)H nitroreductase</fullName>
        <ecNumber evidence="7">1.-.-.-</ecNumber>
    </recommendedName>
</protein>
<evidence type="ECO:0000313" key="10">
    <source>
        <dbReference type="EMBL" id="AST91262.1"/>
    </source>
</evidence>
<dbReference type="RefSeq" id="WP_066411384.1">
    <property type="nucleotide sequence ID" value="NZ_CP018866.1"/>
</dbReference>
<evidence type="ECO:0000313" key="11">
    <source>
        <dbReference type="Proteomes" id="UP000215224"/>
    </source>
</evidence>
<dbReference type="CDD" id="cd02135">
    <property type="entry name" value="YdjA-like"/>
    <property type="match status" value="1"/>
</dbReference>
<dbReference type="Gene3D" id="3.40.109.10">
    <property type="entry name" value="NADH Oxidase"/>
    <property type="match status" value="1"/>
</dbReference>
<feature type="binding site" description="in other chain" evidence="8">
    <location>
        <begin position="10"/>
        <end position="12"/>
    </location>
    <ligand>
        <name>FMN</name>
        <dbReference type="ChEBI" id="CHEBI:58210"/>
        <note>ligand shared between dimeric partners</note>
    </ligand>
</feature>
<evidence type="ECO:0000256" key="5">
    <source>
        <dbReference type="ARBA" id="ARBA00023002"/>
    </source>
</evidence>
<evidence type="ECO:0000256" key="8">
    <source>
        <dbReference type="PIRSR" id="PIRSR000232-1"/>
    </source>
</evidence>
<keyword evidence="6 7" id="KW-0520">NAD</keyword>
<evidence type="ECO:0000259" key="9">
    <source>
        <dbReference type="Pfam" id="PF00881"/>
    </source>
</evidence>
<organism evidence="10 11">
    <name type="scientific">Sutcliffiella cohnii</name>
    <dbReference type="NCBI Taxonomy" id="33932"/>
    <lineage>
        <taxon>Bacteria</taxon>
        <taxon>Bacillati</taxon>
        <taxon>Bacillota</taxon>
        <taxon>Bacilli</taxon>
        <taxon>Bacillales</taxon>
        <taxon>Bacillaceae</taxon>
        <taxon>Sutcliffiella</taxon>
    </lineage>
</organism>
<comment type="similarity">
    <text evidence="1 7">Belongs to the nitroreductase family.</text>
</comment>
<accession>A0A223KP44</accession>
<evidence type="ECO:0000256" key="6">
    <source>
        <dbReference type="ARBA" id="ARBA00023027"/>
    </source>
</evidence>
<evidence type="ECO:0000256" key="7">
    <source>
        <dbReference type="PIRNR" id="PIRNR000232"/>
    </source>
</evidence>
<keyword evidence="3 7" id="KW-0288">FMN</keyword>
<dbReference type="InterPro" id="IPR026021">
    <property type="entry name" value="YdjA-like"/>
</dbReference>
<dbReference type="PANTHER" id="PTHR43821">
    <property type="entry name" value="NAD(P)H NITROREDUCTASE YDJA-RELATED"/>
    <property type="match status" value="1"/>
</dbReference>
<dbReference type="GO" id="GO:0016491">
    <property type="term" value="F:oxidoreductase activity"/>
    <property type="evidence" value="ECO:0007669"/>
    <property type="project" value="UniProtKB-UniRule"/>
</dbReference>
<keyword evidence="2 7" id="KW-0285">Flavoprotein</keyword>
<feature type="domain" description="Nitroreductase" evidence="9">
    <location>
        <begin position="7"/>
        <end position="163"/>
    </location>
</feature>
<name>A0A223KP44_9BACI</name>
<dbReference type="EMBL" id="CP018866">
    <property type="protein sequence ID" value="AST91262.1"/>
    <property type="molecule type" value="Genomic_DNA"/>
</dbReference>
<dbReference type="PIRSF" id="PIRSF000232">
    <property type="entry name" value="YdjA"/>
    <property type="match status" value="1"/>
</dbReference>
<dbReference type="InterPro" id="IPR029479">
    <property type="entry name" value="Nitroreductase"/>
</dbReference>
<dbReference type="InterPro" id="IPR052530">
    <property type="entry name" value="NAD(P)H_nitroreductase"/>
</dbReference>
<dbReference type="STRING" id="1314751.GCA_001591425_00395"/>
<comment type="cofactor">
    <cofactor evidence="8">
        <name>FMN</name>
        <dbReference type="ChEBI" id="CHEBI:58210"/>
    </cofactor>
    <text evidence="8">Binds 1 FMN per subunit.</text>
</comment>